<dbReference type="GO" id="GO:1990883">
    <property type="term" value="F:18S rRNA cytidine N-acetyltransferase activity"/>
    <property type="evidence" value="ECO:0007669"/>
    <property type="project" value="TreeGrafter"/>
</dbReference>
<evidence type="ECO:0000313" key="16">
    <source>
        <dbReference type="EMBL" id="WZN65162.1"/>
    </source>
</evidence>
<feature type="binding site" evidence="10">
    <location>
        <begin position="631"/>
        <end position="633"/>
    </location>
    <ligand>
        <name>acetyl-CoA</name>
        <dbReference type="ChEBI" id="CHEBI:57288"/>
    </ligand>
</feature>
<dbReference type="EC" id="2.3.1.-" evidence="10"/>
<dbReference type="InterPro" id="IPR032672">
    <property type="entry name" value="TmcA/NAT10/Kre33"/>
</dbReference>
<evidence type="ECO:0000259" key="13">
    <source>
        <dbReference type="Pfam" id="PF08351"/>
    </source>
</evidence>
<accession>A0AAX4PGR0</accession>
<name>A0AAX4PGR0_9CHLO</name>
<dbReference type="InterPro" id="IPR007807">
    <property type="entry name" value="TcmA/NAT10_helicase"/>
</dbReference>
<gene>
    <name evidence="16" type="ORF">HKI87_11g67190</name>
</gene>
<dbReference type="HAMAP" id="MF_03211">
    <property type="entry name" value="RNA_acetyltr_Nat10"/>
    <property type="match status" value="1"/>
</dbReference>
<dbReference type="Gene3D" id="3.40.630.30">
    <property type="match status" value="1"/>
</dbReference>
<evidence type="ECO:0000256" key="6">
    <source>
        <dbReference type="ARBA" id="ARBA00022840"/>
    </source>
</evidence>
<evidence type="ECO:0000256" key="10">
    <source>
        <dbReference type="HAMAP-Rule" id="MF_03211"/>
    </source>
</evidence>
<feature type="binding site" evidence="10">
    <location>
        <position position="470"/>
    </location>
    <ligand>
        <name>ATP</name>
        <dbReference type="ChEBI" id="CHEBI:30616"/>
    </ligand>
</feature>
<feature type="domain" description="TmcA/NAT10 N-terminal" evidence="13">
    <location>
        <begin position="3"/>
        <end position="200"/>
    </location>
</feature>
<dbReference type="PANTHER" id="PTHR10925">
    <property type="entry name" value="N-ACETYLTRANSFERASE 10"/>
    <property type="match status" value="1"/>
</dbReference>
<feature type="compositionally biased region" description="Basic and acidic residues" evidence="11">
    <location>
        <begin position="1005"/>
        <end position="1024"/>
    </location>
</feature>
<keyword evidence="2 10" id="KW-0698">rRNA processing</keyword>
<dbReference type="GO" id="GO:0051391">
    <property type="term" value="P:tRNA acetylation"/>
    <property type="evidence" value="ECO:0007669"/>
    <property type="project" value="UniProtKB-UniRule"/>
</dbReference>
<dbReference type="GO" id="GO:0000049">
    <property type="term" value="F:tRNA binding"/>
    <property type="evidence" value="ECO:0007669"/>
    <property type="project" value="TreeGrafter"/>
</dbReference>
<comment type="caution">
    <text evidence="10">Lacks conserved residue(s) required for the propagation of feature annotation.</text>
</comment>
<dbReference type="Gene3D" id="3.40.50.300">
    <property type="entry name" value="P-loop containing nucleotide triphosphate hydrolases"/>
    <property type="match status" value="1"/>
</dbReference>
<evidence type="ECO:0000256" key="7">
    <source>
        <dbReference type="ARBA" id="ARBA00023242"/>
    </source>
</evidence>
<dbReference type="Pfam" id="PF05127">
    <property type="entry name" value="NAT10_TcmA_helicase"/>
    <property type="match status" value="1"/>
</dbReference>
<keyword evidence="5 10" id="KW-0547">Nucleotide-binding</keyword>
<dbReference type="InterPro" id="IPR033688">
    <property type="entry name" value="NAT10"/>
</dbReference>
<comment type="catalytic activity">
    <reaction evidence="10">
        <text>a cytidine in 18S rRNA + acetyl-CoA + ATP + H2O = an N(4)-acetylcytidine in 18S rRNA + ADP + phosphate + CoA + H(+)</text>
        <dbReference type="Rhea" id="RHEA:51424"/>
        <dbReference type="Rhea" id="RHEA-COMP:13575"/>
        <dbReference type="Rhea" id="RHEA-COMP:13576"/>
        <dbReference type="ChEBI" id="CHEBI:15377"/>
        <dbReference type="ChEBI" id="CHEBI:15378"/>
        <dbReference type="ChEBI" id="CHEBI:30616"/>
        <dbReference type="ChEBI" id="CHEBI:43474"/>
        <dbReference type="ChEBI" id="CHEBI:57287"/>
        <dbReference type="ChEBI" id="CHEBI:57288"/>
        <dbReference type="ChEBI" id="CHEBI:74900"/>
        <dbReference type="ChEBI" id="CHEBI:82748"/>
        <dbReference type="ChEBI" id="CHEBI:456216"/>
    </reaction>
</comment>
<keyword evidence="7 10" id="KW-0539">Nucleus</keyword>
<dbReference type="FunFam" id="3.40.50.300:FF:002218">
    <property type="entry name" value="tRNA(Met) cytidine acetyltransferase TmcA"/>
    <property type="match status" value="1"/>
</dbReference>
<comment type="subcellular location">
    <subcellularLocation>
        <location evidence="1 10">Nucleus</location>
        <location evidence="1 10">Nucleolus</location>
    </subcellularLocation>
</comment>
<evidence type="ECO:0000256" key="8">
    <source>
        <dbReference type="ARBA" id="ARBA00023315"/>
    </source>
</evidence>
<evidence type="ECO:0000256" key="9">
    <source>
        <dbReference type="ARBA" id="ARBA00068357"/>
    </source>
</evidence>
<comment type="catalytic activity">
    <reaction evidence="10">
        <text>a cytidine in tRNA + acetyl-CoA + ATP + H2O = an N(4)-acetylcytidine in tRNA + ADP + phosphate + CoA + H(+)</text>
        <dbReference type="Rhea" id="RHEA:53876"/>
        <dbReference type="Rhea" id="RHEA-COMP:13670"/>
        <dbReference type="Rhea" id="RHEA-COMP:13671"/>
        <dbReference type="ChEBI" id="CHEBI:15377"/>
        <dbReference type="ChEBI" id="CHEBI:15378"/>
        <dbReference type="ChEBI" id="CHEBI:30616"/>
        <dbReference type="ChEBI" id="CHEBI:43474"/>
        <dbReference type="ChEBI" id="CHEBI:57287"/>
        <dbReference type="ChEBI" id="CHEBI:57288"/>
        <dbReference type="ChEBI" id="CHEBI:74900"/>
        <dbReference type="ChEBI" id="CHEBI:82748"/>
        <dbReference type="ChEBI" id="CHEBI:456216"/>
    </reaction>
</comment>
<keyword evidence="4 10" id="KW-0819">tRNA processing</keyword>
<proteinExistence type="inferred from homology"/>
<evidence type="ECO:0000256" key="11">
    <source>
        <dbReference type="SAM" id="MobiDB-lite"/>
    </source>
</evidence>
<evidence type="ECO:0000256" key="3">
    <source>
        <dbReference type="ARBA" id="ARBA00022679"/>
    </source>
</evidence>
<evidence type="ECO:0000259" key="14">
    <source>
        <dbReference type="Pfam" id="PF13718"/>
    </source>
</evidence>
<evidence type="ECO:0000256" key="2">
    <source>
        <dbReference type="ARBA" id="ARBA00022552"/>
    </source>
</evidence>
<protein>
    <recommendedName>
        <fullName evidence="9 10">RNA cytidine acetyltransferase</fullName>
        <ecNumber evidence="10">2.3.1.-</ecNumber>
    </recommendedName>
    <alternativeName>
        <fullName evidence="10">18S rRNA cytosine acetyltransferase</fullName>
    </alternativeName>
</protein>
<dbReference type="GO" id="GO:0030686">
    <property type="term" value="C:90S preribosome"/>
    <property type="evidence" value="ECO:0007669"/>
    <property type="project" value="TreeGrafter"/>
</dbReference>
<sequence length="1034" mass="113716">MRKKVDARVRTLIENCVKKRERAMFVLVGDKGRDQVVNLHNMLSRTVVKARPTVLWCYKKELYLSSHKRKRMKQLKKMMQRGLVDPEKEDPFSLFMASTQIRYCYYSESQNILGNTYGMCVLQDFEAINPNLLARTIETVEGGGIIVLLLSTLTSLTQLYNLSMDVHQRLRTQSHQEVVGRFNERMVLSMTHNPNCVLMDDELNVLPTSSLMAKIRPAAGLSSAGGDPSGKPRELGELCETLADTQPAGTLVSLCKTLDQAKSLVTFLDSASEKTLRSTVALTAARGRGKSAALGLAISGALALGYSNIFVTSPSPENLKTLFEFVVKGLDSMDYKEHIDYNMIESTNPDLHKVIVRVDVFRQHRQTVQYVLPQHSAKIGQAELLVIDEAAAIPLPVVRSLLGPYLVFLCSTVNGYEGTGRSLSLKLLKELKGGGNHARRSFNDKFSAENASVAAHSRNFREITLQEPIRYAEGDPMEGWLHELLCLDAADHVPQIPKRLPHPDECELFYVSKDTLFSYHKATERFLQQVMSLYVASHYKNTPNDILLMSDAPAHHLFVLLAPVDDSSSGKLPDVLCVIQVAFEGQISKQVSLNALAKGTQYHGDLIPWTVSQHFQDAEFPKLSGARVVRIATHSEVTGGGYGSKALQLLKLYFEGGMQGLDEAPAPVAAGSGAGGVASEVAGGGSVLLTETISPKKGLPPLLISLDERPPESLQYLGVAFGLTSALFNFWRRNGYHPLYIRHTASEQTGENSCICVHPLDTPAIENRDWLEPFVSDFKTRFISLLSNTFRHVHTSLALAIVDPYIDFSEAETSAAVAEGVETRKLNGQVLTPFDLKRLESFTSNLSDYPLVKDLVPSITAAYFSRRIPVQLSSGQAAILLGTGLQQMSDGDLGDLLNLPANQVRALANKALKKIYGVLRGSKESAIERSLPVPKEVKDLSPHEVTVDEDLNEAATEADEYMKSALSLDKVGQFAISADDADLRGAMNGSKIPESGTVSVKSKRRESAESEMPYKRKGRKSEGKGKKKKGRKSV</sequence>
<dbReference type="Pfam" id="PF13725">
    <property type="entry name" value="tRNA_bind_2"/>
    <property type="match status" value="1"/>
</dbReference>
<evidence type="ECO:0000313" key="17">
    <source>
        <dbReference type="Proteomes" id="UP001472866"/>
    </source>
</evidence>
<reference evidence="16 17" key="1">
    <citation type="submission" date="2024-03" db="EMBL/GenBank/DDBJ databases">
        <title>Complete genome sequence of the green alga Chloropicon roscoffensis RCC1871.</title>
        <authorList>
            <person name="Lemieux C."/>
            <person name="Pombert J.-F."/>
            <person name="Otis C."/>
            <person name="Turmel M."/>
        </authorList>
    </citation>
    <scope>NUCLEOTIDE SEQUENCE [LARGE SCALE GENOMIC DNA]</scope>
    <source>
        <strain evidence="16 17">RCC1871</strain>
    </source>
</reference>
<dbReference type="Gene3D" id="3.40.50.11040">
    <property type="match status" value="1"/>
</dbReference>
<evidence type="ECO:0000256" key="5">
    <source>
        <dbReference type="ARBA" id="ARBA00022741"/>
    </source>
</evidence>
<evidence type="ECO:0000256" key="4">
    <source>
        <dbReference type="ARBA" id="ARBA00022694"/>
    </source>
</evidence>
<keyword evidence="3 10" id="KW-0808">Transferase</keyword>
<feature type="binding site" evidence="10">
    <location>
        <begin position="287"/>
        <end position="296"/>
    </location>
    <ligand>
        <name>ATP</name>
        <dbReference type="ChEBI" id="CHEBI:30616"/>
    </ligand>
</feature>
<evidence type="ECO:0000256" key="1">
    <source>
        <dbReference type="ARBA" id="ARBA00004604"/>
    </source>
</evidence>
<feature type="domain" description="Possible tRNA binding" evidence="15">
    <location>
        <begin position="770"/>
        <end position="984"/>
    </location>
</feature>
<comment type="similarity">
    <text evidence="10">Belongs to the RNA cytidine acetyltransferase family. NAT10 subfamily.</text>
</comment>
<feature type="domain" description="N-acetyltransferase" evidence="14">
    <location>
        <begin position="529"/>
        <end position="760"/>
    </location>
</feature>
<organism evidence="16 17">
    <name type="scientific">Chloropicon roscoffensis</name>
    <dbReference type="NCBI Taxonomy" id="1461544"/>
    <lineage>
        <taxon>Eukaryota</taxon>
        <taxon>Viridiplantae</taxon>
        <taxon>Chlorophyta</taxon>
        <taxon>Chloropicophyceae</taxon>
        <taxon>Chloropicales</taxon>
        <taxon>Chloropicaceae</taxon>
        <taxon>Chloropicon</taxon>
    </lineage>
</organism>
<dbReference type="Pfam" id="PF08351">
    <property type="entry name" value="TmcA_N"/>
    <property type="match status" value="1"/>
</dbReference>
<dbReference type="Pfam" id="PF13718">
    <property type="entry name" value="GNAT_acetyltr_2"/>
    <property type="match status" value="1"/>
</dbReference>
<dbReference type="InterPro" id="IPR000182">
    <property type="entry name" value="GNAT_dom"/>
</dbReference>
<keyword evidence="8 10" id="KW-0012">Acyltransferase</keyword>
<dbReference type="InterPro" id="IPR027992">
    <property type="entry name" value="tRNA_bind_dom"/>
</dbReference>
<feature type="binding site" evidence="10">
    <location>
        <position position="733"/>
    </location>
    <ligand>
        <name>acetyl-CoA</name>
        <dbReference type="ChEBI" id="CHEBI:57288"/>
    </ligand>
</feature>
<evidence type="ECO:0000259" key="12">
    <source>
        <dbReference type="Pfam" id="PF05127"/>
    </source>
</evidence>
<dbReference type="GO" id="GO:0005730">
    <property type="term" value="C:nucleolus"/>
    <property type="evidence" value="ECO:0007669"/>
    <property type="project" value="UniProtKB-SubCell"/>
</dbReference>
<keyword evidence="6 10" id="KW-0067">ATP-binding</keyword>
<dbReference type="GO" id="GO:0005524">
    <property type="term" value="F:ATP binding"/>
    <property type="evidence" value="ECO:0007669"/>
    <property type="project" value="UniProtKB-UniRule"/>
</dbReference>
<dbReference type="InterPro" id="IPR013562">
    <property type="entry name" value="TmcA/NAT10_N"/>
</dbReference>
<dbReference type="AlphaFoldDB" id="A0AAX4PGR0"/>
<keyword evidence="17" id="KW-1185">Reference proteome</keyword>
<feature type="region of interest" description="Disordered" evidence="11">
    <location>
        <begin position="986"/>
        <end position="1034"/>
    </location>
</feature>
<dbReference type="Proteomes" id="UP001472866">
    <property type="component" value="Chromosome 11"/>
</dbReference>
<feature type="domain" description="TcmA/NAT10 helicase" evidence="12">
    <location>
        <begin position="282"/>
        <end position="488"/>
    </location>
</feature>
<dbReference type="InterPro" id="IPR027417">
    <property type="entry name" value="P-loop_NTPase"/>
</dbReference>
<evidence type="ECO:0000259" key="15">
    <source>
        <dbReference type="Pfam" id="PF13725"/>
    </source>
</evidence>
<comment type="function">
    <text evidence="10">RNA cytidine acetyltransferase with specificity toward both 18S rRNA and tRNAs. Catalyzes the formation of N(4)-acetylcytidine (ac4C) in 18S rRNA. Required for early nucleolar cleavages of precursor rRNA at sites A0, A1 and A2 during 18S rRNA synthesis. Catalyzes the formation of ac4C in serine and leucine tRNAs. Requires a tRNA-binding adapter protein for full tRNA acetyltransferase activity but not for 18S rRNA acetylation.</text>
</comment>
<dbReference type="EMBL" id="CP151511">
    <property type="protein sequence ID" value="WZN65162.1"/>
    <property type="molecule type" value="Genomic_DNA"/>
</dbReference>
<feature type="compositionally biased region" description="Basic residues" evidence="11">
    <location>
        <begin position="1025"/>
        <end position="1034"/>
    </location>
</feature>
<dbReference type="PANTHER" id="PTHR10925:SF5">
    <property type="entry name" value="RNA CYTIDINE ACETYLTRANSFERASE"/>
    <property type="match status" value="1"/>
</dbReference>
<dbReference type="GO" id="GO:1904812">
    <property type="term" value="P:rRNA acetylation involved in maturation of SSU-rRNA"/>
    <property type="evidence" value="ECO:0007669"/>
    <property type="project" value="InterPro"/>
</dbReference>